<dbReference type="EMBL" id="BJXR01000046">
    <property type="protein sequence ID" value="GEN11392.1"/>
    <property type="molecule type" value="Genomic_DNA"/>
</dbReference>
<dbReference type="EMBL" id="FOIB01000014">
    <property type="protein sequence ID" value="SEU39941.1"/>
    <property type="molecule type" value="Genomic_DNA"/>
</dbReference>
<proteinExistence type="predicted"/>
<evidence type="ECO:0000256" key="2">
    <source>
        <dbReference type="ARBA" id="ARBA00022525"/>
    </source>
</evidence>
<protein>
    <submittedName>
        <fullName evidence="4">Sugar lactone lactonase YvrE</fullName>
    </submittedName>
</protein>
<dbReference type="PANTHER" id="PTHR10009">
    <property type="entry name" value="PROTEIN YELLOW-RELATED"/>
    <property type="match status" value="1"/>
</dbReference>
<dbReference type="InterPro" id="IPR011042">
    <property type="entry name" value="6-blade_b-propeller_TolB-like"/>
</dbReference>
<evidence type="ECO:0000313" key="5">
    <source>
        <dbReference type="Proteomes" id="UP000183760"/>
    </source>
</evidence>
<dbReference type="Proteomes" id="UP000183760">
    <property type="component" value="Unassembled WGS sequence"/>
</dbReference>
<dbReference type="RefSeq" id="WP_143097481.1">
    <property type="nucleotide sequence ID" value="NZ_BJXR01000046.1"/>
</dbReference>
<organism evidence="3 6">
    <name type="scientific">Myxococcus fulvus</name>
    <dbReference type="NCBI Taxonomy" id="33"/>
    <lineage>
        <taxon>Bacteria</taxon>
        <taxon>Pseudomonadati</taxon>
        <taxon>Myxococcota</taxon>
        <taxon>Myxococcia</taxon>
        <taxon>Myxococcales</taxon>
        <taxon>Cystobacterineae</taxon>
        <taxon>Myxococcaceae</taxon>
        <taxon>Myxococcus</taxon>
    </lineage>
</organism>
<name>A0A511TDB7_MYXFU</name>
<dbReference type="PANTHER" id="PTHR10009:SF18">
    <property type="entry name" value="PROTEIN YELLOW-LIKE PROTEIN"/>
    <property type="match status" value="1"/>
</dbReference>
<evidence type="ECO:0000313" key="6">
    <source>
        <dbReference type="Proteomes" id="UP000321514"/>
    </source>
</evidence>
<keyword evidence="5" id="KW-1185">Reference proteome</keyword>
<evidence type="ECO:0000256" key="1">
    <source>
        <dbReference type="ARBA" id="ARBA00004613"/>
    </source>
</evidence>
<dbReference type="GO" id="GO:0005576">
    <property type="term" value="C:extracellular region"/>
    <property type="evidence" value="ECO:0007669"/>
    <property type="project" value="UniProtKB-SubCell"/>
</dbReference>
<dbReference type="Proteomes" id="UP000321514">
    <property type="component" value="Unassembled WGS sequence"/>
</dbReference>
<dbReference type="STRING" id="1334629.MFUL124B02_00325"/>
<evidence type="ECO:0000313" key="4">
    <source>
        <dbReference type="EMBL" id="SEU39941.1"/>
    </source>
</evidence>
<dbReference type="Pfam" id="PF03022">
    <property type="entry name" value="MRJP"/>
    <property type="match status" value="1"/>
</dbReference>
<accession>A0A511TDB7</accession>
<comment type="subcellular location">
    <subcellularLocation>
        <location evidence="1">Secreted</location>
    </subcellularLocation>
</comment>
<reference evidence="4 5" key="1">
    <citation type="submission" date="2016-10" db="EMBL/GenBank/DDBJ databases">
        <authorList>
            <person name="Varghese N."/>
            <person name="Submissions S."/>
        </authorList>
    </citation>
    <scope>NUCLEOTIDE SEQUENCE [LARGE SCALE GENOMIC DNA]</scope>
    <source>
        <strain evidence="4 5">DSM 16525</strain>
    </source>
</reference>
<dbReference type="InterPro" id="IPR017996">
    <property type="entry name" value="MRJP/yellow-related"/>
</dbReference>
<dbReference type="AlphaFoldDB" id="A0A511TDB7"/>
<dbReference type="OrthoDB" id="9797664at2"/>
<keyword evidence="2" id="KW-0964">Secreted</keyword>
<comment type="caution">
    <text evidence="3">The sequence shown here is derived from an EMBL/GenBank/DDBJ whole genome shotgun (WGS) entry which is preliminary data.</text>
</comment>
<dbReference type="Gene3D" id="2.120.10.30">
    <property type="entry name" value="TolB, C-terminal domain"/>
    <property type="match status" value="1"/>
</dbReference>
<reference evidence="3 6" key="2">
    <citation type="submission" date="2019-07" db="EMBL/GenBank/DDBJ databases">
        <title>Whole genome shotgun sequence of Myxococcus fulvus NBRC 100333.</title>
        <authorList>
            <person name="Hosoyama A."/>
            <person name="Uohara A."/>
            <person name="Ohji S."/>
            <person name="Ichikawa N."/>
        </authorList>
    </citation>
    <scope>NUCLEOTIDE SEQUENCE [LARGE SCALE GENOMIC DNA]</scope>
    <source>
        <strain evidence="3 6">NBRC 100333</strain>
    </source>
</reference>
<dbReference type="SUPFAM" id="SSF101898">
    <property type="entry name" value="NHL repeat"/>
    <property type="match status" value="1"/>
</dbReference>
<evidence type="ECO:0000313" key="3">
    <source>
        <dbReference type="EMBL" id="GEN11392.1"/>
    </source>
</evidence>
<sequence>MAEPTVFAPSSSPAPRALVARGLKAVIAVVGLVALALVGVRLRYGGGEPYPDVTGMPLLPDSALEEVVRSPEPIGNVAVSSTGRVFYTLHPESRPQGAKLFEWVDGKAVPFPSEAVQARLFDTVLGITIDRRGWLWTIDHGNHGLGVPRLLAFELATGHLAHEYDVPPQIAPPGSFLQDLRVDARGETVFIADVGFWRRSPALIVHDVATKESRRVLEKHDAVFPQDFIIRNPIKDMVFFGGLAALKCGVDGLALDPSDEWLWFGAMNHDTMYRVRTADLKDRALDDEALGTRLQAVGRKPLNDGLSADTEGNVLVTDVEHGAVLRMSPDGRLETLVKSPRLRWADALNHGPDGWLYVADSAIPHHMLQSKAHIAANAPYFIYRFKPGIGGIAGM</sequence>
<gene>
    <name evidence="3" type="ORF">MFU01_64290</name>
    <name evidence="4" type="ORF">SAMN05443572_114241</name>
</gene>